<dbReference type="Proteomes" id="UP000239434">
    <property type="component" value="Unassembled WGS sequence"/>
</dbReference>
<gene>
    <name evidence="1" type="ORF">C5748_02220</name>
</gene>
<dbReference type="AlphaFoldDB" id="A0A2S9IY17"/>
<reference evidence="1 2" key="1">
    <citation type="submission" date="2018-02" db="EMBL/GenBank/DDBJ databases">
        <title>The draft genome of Phyllobacterium sp. 1N-3.</title>
        <authorList>
            <person name="Liu L."/>
            <person name="Li L."/>
            <person name="Zhang X."/>
            <person name="Wang T."/>
            <person name="Liang L."/>
        </authorList>
    </citation>
    <scope>NUCLEOTIDE SEQUENCE [LARGE SCALE GENOMIC DNA]</scope>
    <source>
        <strain evidence="1 2">1N-3</strain>
    </source>
</reference>
<dbReference type="Pfam" id="PF06299">
    <property type="entry name" value="DUF1045"/>
    <property type="match status" value="1"/>
</dbReference>
<dbReference type="EMBL" id="PVBR01000002">
    <property type="protein sequence ID" value="PRD45380.1"/>
    <property type="molecule type" value="Genomic_DNA"/>
</dbReference>
<evidence type="ECO:0008006" key="3">
    <source>
        <dbReference type="Google" id="ProtNLM"/>
    </source>
</evidence>
<dbReference type="NCBIfam" id="TIGR03223">
    <property type="entry name" value="Phn_opern_protn"/>
    <property type="match status" value="1"/>
</dbReference>
<name>A0A2S9IY17_9HYPH</name>
<organism evidence="1 2">
    <name type="scientific">Phyllobacterium phragmitis</name>
    <dbReference type="NCBI Taxonomy" id="2670329"/>
    <lineage>
        <taxon>Bacteria</taxon>
        <taxon>Pseudomonadati</taxon>
        <taxon>Pseudomonadota</taxon>
        <taxon>Alphaproteobacteria</taxon>
        <taxon>Hyphomicrobiales</taxon>
        <taxon>Phyllobacteriaceae</taxon>
        <taxon>Phyllobacterium</taxon>
    </lineage>
</organism>
<protein>
    <recommendedName>
        <fullName evidence="3">Phosphonate metabolism protein</fullName>
    </recommendedName>
</protein>
<proteinExistence type="predicted"/>
<evidence type="ECO:0000313" key="2">
    <source>
        <dbReference type="Proteomes" id="UP000239434"/>
    </source>
</evidence>
<comment type="caution">
    <text evidence="1">The sequence shown here is derived from an EMBL/GenBank/DDBJ whole genome shotgun (WGS) entry which is preliminary data.</text>
</comment>
<sequence length="244" mass="27367">MRYAIYFTPPSGDPLSKVAANWLGRNPFSGEAVKTPVIRSFETEEIARLTVEPRRYGFHATLKAPFRLDEKFTERDLLSALMHFASSAGPVTIPRLQVAALGHFFALVPDEPLPELDQLANDVVVAFDRFRAPASDAEKARRRPETLSISQLRNLEQWGYPHAFEDFRFHMTLTGRVEEKDRLRVARILDEFFEPVLNEPVDIANLALFIETRPGAPFEVHSLHPLAMPSLTGSGTGAGRKKSA</sequence>
<keyword evidence="2" id="KW-1185">Reference proteome</keyword>
<dbReference type="Gene3D" id="3.90.1140.10">
    <property type="entry name" value="Cyclic phosphodiesterase"/>
    <property type="match status" value="1"/>
</dbReference>
<dbReference type="InterPro" id="IPR009389">
    <property type="entry name" value="DUF1045"/>
</dbReference>
<evidence type="ECO:0000313" key="1">
    <source>
        <dbReference type="EMBL" id="PRD45380.1"/>
    </source>
</evidence>
<accession>A0A2S9IY17</accession>
<dbReference type="RefSeq" id="WP_105740632.1">
    <property type="nucleotide sequence ID" value="NZ_PVBR01000002.1"/>
</dbReference>
<dbReference type="PIRSF" id="PIRSF033328">
    <property type="entry name" value="Phest_Mll4975"/>
    <property type="match status" value="1"/>
</dbReference>